<dbReference type="AlphaFoldDB" id="A0A366IM12"/>
<dbReference type="InterPro" id="IPR001206">
    <property type="entry name" value="Diacylglycerol_kinase_cat_dom"/>
</dbReference>
<reference evidence="2 3" key="1">
    <citation type="submission" date="2018-06" db="EMBL/GenBank/DDBJ databases">
        <title>Freshwater and sediment microbial communities from various areas in North America, analyzing microbe dynamics in response to fracking.</title>
        <authorList>
            <person name="Lamendella R."/>
        </authorList>
    </citation>
    <scope>NUCLEOTIDE SEQUENCE [LARGE SCALE GENOMIC DNA]</scope>
    <source>
        <strain evidence="2 3">3b_TX</strain>
    </source>
</reference>
<keyword evidence="3" id="KW-1185">Reference proteome</keyword>
<dbReference type="Gene3D" id="3.40.50.10330">
    <property type="entry name" value="Probable inorganic polyphosphate/atp-NAD kinase, domain 1"/>
    <property type="match status" value="1"/>
</dbReference>
<evidence type="ECO:0000259" key="1">
    <source>
        <dbReference type="PROSITE" id="PS50146"/>
    </source>
</evidence>
<dbReference type="InterPro" id="IPR016064">
    <property type="entry name" value="NAD/diacylglycerol_kinase_sf"/>
</dbReference>
<proteinExistence type="predicted"/>
<dbReference type="Gene3D" id="2.60.200.40">
    <property type="match status" value="1"/>
</dbReference>
<feature type="domain" description="DAGKc" evidence="1">
    <location>
        <begin position="1"/>
        <end position="100"/>
    </location>
</feature>
<dbReference type="Proteomes" id="UP000253509">
    <property type="component" value="Unassembled WGS sequence"/>
</dbReference>
<name>A0A366IM12_9MICO</name>
<evidence type="ECO:0000313" key="3">
    <source>
        <dbReference type="Proteomes" id="UP000253509"/>
    </source>
</evidence>
<dbReference type="GO" id="GO:0006002">
    <property type="term" value="P:fructose 6-phosphate metabolic process"/>
    <property type="evidence" value="ECO:0007669"/>
    <property type="project" value="InterPro"/>
</dbReference>
<dbReference type="InterPro" id="IPR022953">
    <property type="entry name" value="ATP_PFK"/>
</dbReference>
<gene>
    <name evidence="2" type="ORF">DFO65_103203</name>
</gene>
<accession>A0A366IM12</accession>
<keyword evidence="2" id="KW-0418">Kinase</keyword>
<dbReference type="InterPro" id="IPR017438">
    <property type="entry name" value="ATP-NAD_kinase_N"/>
</dbReference>
<dbReference type="GO" id="GO:0003872">
    <property type="term" value="F:6-phosphofructokinase activity"/>
    <property type="evidence" value="ECO:0007669"/>
    <property type="project" value="InterPro"/>
</dbReference>
<sequence>MRFGIIVNPRHRRSDRAESVLVDELNALGARYRTITTSVSWPGGRQARELLDWGADNLIVLGGDGTLRAVAPEVAGTGVPVLIVPTGSANVLARHLRLNHRGGTMVEVPVNEAEYVTADGRRAREAFVSMAGIGGDAEAVAGQRHVSGIPGYVWGALRALLSPGADMAITPRPSTLPADAGMTVTGRLWSVMAAKVSHPAGPVAVFPRAEATGQLFEFLAVRLDEADAAGAAAGKQSAVGQRLAMWARIAGDGIAGAPERNRSLDYWSGTGPRVVVDGSAPAHLDGDLIGKCRELSVRAGDKRLLLIVPDF</sequence>
<comment type="caution">
    <text evidence="2">The sequence shown here is derived from an EMBL/GenBank/DDBJ whole genome shotgun (WGS) entry which is preliminary data.</text>
</comment>
<dbReference type="PROSITE" id="PS50146">
    <property type="entry name" value="DAGK"/>
    <property type="match status" value="1"/>
</dbReference>
<dbReference type="EMBL" id="QNSB01000003">
    <property type="protein sequence ID" value="RBP72911.1"/>
    <property type="molecule type" value="Genomic_DNA"/>
</dbReference>
<dbReference type="Pfam" id="PF00781">
    <property type="entry name" value="DAGK_cat"/>
    <property type="match status" value="1"/>
</dbReference>
<dbReference type="PRINTS" id="PR00476">
    <property type="entry name" value="PHFRCTKINASE"/>
</dbReference>
<protein>
    <submittedName>
        <fullName evidence="2">Diacylglycerol kinase family enzyme</fullName>
    </submittedName>
</protein>
<organism evidence="2 3">
    <name type="scientific">Brevibacterium celere</name>
    <dbReference type="NCBI Taxonomy" id="225845"/>
    <lineage>
        <taxon>Bacteria</taxon>
        <taxon>Bacillati</taxon>
        <taxon>Actinomycetota</taxon>
        <taxon>Actinomycetes</taxon>
        <taxon>Micrococcales</taxon>
        <taxon>Brevibacteriaceae</taxon>
        <taxon>Brevibacterium</taxon>
    </lineage>
</organism>
<evidence type="ECO:0000313" key="2">
    <source>
        <dbReference type="EMBL" id="RBP72911.1"/>
    </source>
</evidence>
<dbReference type="RefSeq" id="WP_113903394.1">
    <property type="nucleotide sequence ID" value="NZ_QNSB01000003.1"/>
</dbReference>
<dbReference type="SUPFAM" id="SSF111331">
    <property type="entry name" value="NAD kinase/diacylglycerol kinase-like"/>
    <property type="match status" value="1"/>
</dbReference>
<keyword evidence="2" id="KW-0808">Transferase</keyword>